<dbReference type="AlphaFoldDB" id="A0A1I7X619"/>
<proteinExistence type="predicted"/>
<dbReference type="PANTHER" id="PTHR31524:SF2">
    <property type="entry name" value="PROTEIN CBG10426"/>
    <property type="match status" value="1"/>
</dbReference>
<keyword evidence="1" id="KW-1133">Transmembrane helix</keyword>
<feature type="transmembrane region" description="Helical" evidence="1">
    <location>
        <begin position="6"/>
        <end position="29"/>
    </location>
</feature>
<protein>
    <submittedName>
        <fullName evidence="3">Uncharacterized protein</fullName>
    </submittedName>
</protein>
<dbReference type="WBParaSite" id="Hba_12837">
    <property type="protein sequence ID" value="Hba_12837"/>
    <property type="gene ID" value="Hba_12837"/>
</dbReference>
<accession>A0A1I7X619</accession>
<keyword evidence="2" id="KW-1185">Reference proteome</keyword>
<feature type="transmembrane region" description="Helical" evidence="1">
    <location>
        <begin position="79"/>
        <end position="100"/>
    </location>
</feature>
<reference evidence="3" key="1">
    <citation type="submission" date="2016-11" db="UniProtKB">
        <authorList>
            <consortium name="WormBaseParasite"/>
        </authorList>
    </citation>
    <scope>IDENTIFICATION</scope>
</reference>
<sequence length="151" mass="18398">MNLLQFYFFFIFTHYDILATLICTSNAPVQYFRLPKLHKCNYHRQLNDDNKKSKIVSYEVFKPNIIEYSSEYYIKIWRIYVTIGVTLFYIFIGRSIWMVFSPKTFFNKENRNPRNRNPIFVRTKNHSQGEDYQGVELQDFRNEHRRSLVVD</sequence>
<name>A0A1I7X619_HETBA</name>
<evidence type="ECO:0000256" key="1">
    <source>
        <dbReference type="SAM" id="Phobius"/>
    </source>
</evidence>
<organism evidence="2 3">
    <name type="scientific">Heterorhabditis bacteriophora</name>
    <name type="common">Entomopathogenic nematode worm</name>
    <dbReference type="NCBI Taxonomy" id="37862"/>
    <lineage>
        <taxon>Eukaryota</taxon>
        <taxon>Metazoa</taxon>
        <taxon>Ecdysozoa</taxon>
        <taxon>Nematoda</taxon>
        <taxon>Chromadorea</taxon>
        <taxon>Rhabditida</taxon>
        <taxon>Rhabditina</taxon>
        <taxon>Rhabditomorpha</taxon>
        <taxon>Strongyloidea</taxon>
        <taxon>Heterorhabditidae</taxon>
        <taxon>Heterorhabditis</taxon>
    </lineage>
</organism>
<evidence type="ECO:0000313" key="3">
    <source>
        <dbReference type="WBParaSite" id="Hba_12837"/>
    </source>
</evidence>
<dbReference type="Proteomes" id="UP000095283">
    <property type="component" value="Unplaced"/>
</dbReference>
<dbReference type="PANTHER" id="PTHR31524">
    <property type="match status" value="1"/>
</dbReference>
<keyword evidence="1" id="KW-0472">Membrane</keyword>
<evidence type="ECO:0000313" key="2">
    <source>
        <dbReference type="Proteomes" id="UP000095283"/>
    </source>
</evidence>
<keyword evidence="1" id="KW-0812">Transmembrane</keyword>